<protein>
    <submittedName>
        <fullName evidence="1">Uncharacterized protein</fullName>
    </submittedName>
</protein>
<comment type="caution">
    <text evidence="1">The sequence shown here is derived from an EMBL/GenBank/DDBJ whole genome shotgun (WGS) entry which is preliminary data.</text>
</comment>
<dbReference type="Proteomes" id="UP000689967">
    <property type="component" value="Unassembled WGS sequence"/>
</dbReference>
<evidence type="ECO:0000313" key="2">
    <source>
        <dbReference type="Proteomes" id="UP000689967"/>
    </source>
</evidence>
<reference evidence="1 2" key="1">
    <citation type="submission" date="2021-01" db="EMBL/GenBank/DDBJ databases">
        <title>Roseomonas sp. nov, a bacterium isolated from an oil production mixture in Yumen Oilfield.</title>
        <authorList>
            <person name="Wu D."/>
        </authorList>
    </citation>
    <scope>NUCLEOTIDE SEQUENCE [LARGE SCALE GENOMIC DNA]</scope>
    <source>
        <strain evidence="1 2">ROY-5-3</strain>
    </source>
</reference>
<evidence type="ECO:0000313" key="1">
    <source>
        <dbReference type="EMBL" id="MBU8545048.1"/>
    </source>
</evidence>
<proteinExistence type="predicted"/>
<name>A0ABS6HBI8_9PROT</name>
<accession>A0ABS6HBI8</accession>
<gene>
    <name evidence="1" type="ORF">JJQ90_15115</name>
</gene>
<organism evidence="1 2">
    <name type="scientific">Falsiroseomonas oleicola</name>
    <dbReference type="NCBI Taxonomy" id="2801474"/>
    <lineage>
        <taxon>Bacteria</taxon>
        <taxon>Pseudomonadati</taxon>
        <taxon>Pseudomonadota</taxon>
        <taxon>Alphaproteobacteria</taxon>
        <taxon>Acetobacterales</taxon>
        <taxon>Roseomonadaceae</taxon>
        <taxon>Falsiroseomonas</taxon>
    </lineage>
</organism>
<keyword evidence="2" id="KW-1185">Reference proteome</keyword>
<dbReference type="EMBL" id="JAERQM010000004">
    <property type="protein sequence ID" value="MBU8545048.1"/>
    <property type="molecule type" value="Genomic_DNA"/>
</dbReference>
<dbReference type="RefSeq" id="WP_216876791.1">
    <property type="nucleotide sequence ID" value="NZ_JAERQM010000004.1"/>
</dbReference>
<sequence>MTFTADDARGWLATGGVTGAGTADCEAVADLLNAWKKGQDALSELDDMNAKTKLAFDEARRAVTTLRRELPTVLAHFMAVHQTGSLLGGDPADIVAEGKKVANLLAAVHAADVRWPEVPFVTDWHNLAGVLLLEYQRITGKGSTSKNGRAVRFIQEALCAVGEDVSLSAIESAFDARNGKPPAPFAEIAARKRHH</sequence>